<evidence type="ECO:0000313" key="7">
    <source>
        <dbReference type="EMBL" id="MCT8971174.1"/>
    </source>
</evidence>
<comment type="similarity">
    <text evidence="2">Belongs to the autoinducer-2 exporter (AI-2E) (TC 2.A.86) family.</text>
</comment>
<evidence type="ECO:0000256" key="5">
    <source>
        <dbReference type="ARBA" id="ARBA00023136"/>
    </source>
</evidence>
<evidence type="ECO:0000256" key="1">
    <source>
        <dbReference type="ARBA" id="ARBA00004141"/>
    </source>
</evidence>
<sequence length="349" mass="37972">MIPRWFLWLVAAAIVFSALIAGRSYLIPIAIALVLFSLLAALIDRITRIRVGHWSVPRPLATVIGLVIIFYALFLMVYVMSSQVEAVIAASPRYIARMEALLSQAAEFFGRDIAEDMQRALSEIDLTRRIPGVVGSAGATLTTITLIVLYMGFMFVERGAFQSKLARLFPNSDQSLRVHGLIISISDSIQRYFSIKLFVSALTGGAAYVVMKPMGLDFAETWALLAVLLNFIPNIGSAVATLLPAVVALVQFDTLGPFVIIFFGVGAIQLFIGNFVEPALMGRSLNLSPLVIILSLTFWAFVWGIVGMFLSVPIMVIVLIVCSHVPAWRPVAIVISRDGEIPAAGDLKG</sequence>
<evidence type="ECO:0000313" key="8">
    <source>
        <dbReference type="Proteomes" id="UP001320898"/>
    </source>
</evidence>
<reference evidence="7 8" key="1">
    <citation type="submission" date="2022-04" db="EMBL/GenBank/DDBJ databases">
        <authorList>
            <person name="Ye Y.-Q."/>
            <person name="Du Z.-J."/>
        </authorList>
    </citation>
    <scope>NUCLEOTIDE SEQUENCE [LARGE SCALE GENOMIC DNA]</scope>
    <source>
        <strain evidence="7 8">A6E488</strain>
    </source>
</reference>
<evidence type="ECO:0000256" key="4">
    <source>
        <dbReference type="ARBA" id="ARBA00022989"/>
    </source>
</evidence>
<comment type="subcellular location">
    <subcellularLocation>
        <location evidence="1">Membrane</location>
        <topology evidence="1">Multi-pass membrane protein</topology>
    </subcellularLocation>
</comment>
<evidence type="ECO:0000256" key="6">
    <source>
        <dbReference type="SAM" id="Phobius"/>
    </source>
</evidence>
<organism evidence="7 8">
    <name type="scientific">Microbaculum marinisediminis</name>
    <dbReference type="NCBI Taxonomy" id="2931392"/>
    <lineage>
        <taxon>Bacteria</taxon>
        <taxon>Pseudomonadati</taxon>
        <taxon>Pseudomonadota</taxon>
        <taxon>Alphaproteobacteria</taxon>
        <taxon>Hyphomicrobiales</taxon>
        <taxon>Tepidamorphaceae</taxon>
        <taxon>Microbaculum</taxon>
    </lineage>
</organism>
<dbReference type="GO" id="GO:0016020">
    <property type="term" value="C:membrane"/>
    <property type="evidence" value="ECO:0007669"/>
    <property type="project" value="UniProtKB-SubCell"/>
</dbReference>
<feature type="transmembrane region" description="Helical" evidence="6">
    <location>
        <begin position="296"/>
        <end position="321"/>
    </location>
</feature>
<evidence type="ECO:0000256" key="2">
    <source>
        <dbReference type="ARBA" id="ARBA00009773"/>
    </source>
</evidence>
<dbReference type="Proteomes" id="UP001320898">
    <property type="component" value="Unassembled WGS sequence"/>
</dbReference>
<dbReference type="PANTHER" id="PTHR21716:SF64">
    <property type="entry name" value="AI-2 TRANSPORT PROTEIN TQSA"/>
    <property type="match status" value="1"/>
</dbReference>
<keyword evidence="3 6" id="KW-0812">Transmembrane</keyword>
<feature type="transmembrane region" description="Helical" evidence="6">
    <location>
        <begin position="59"/>
        <end position="80"/>
    </location>
</feature>
<feature type="transmembrane region" description="Helical" evidence="6">
    <location>
        <begin position="193"/>
        <end position="211"/>
    </location>
</feature>
<feature type="transmembrane region" description="Helical" evidence="6">
    <location>
        <begin position="27"/>
        <end position="47"/>
    </location>
</feature>
<dbReference type="EMBL" id="JALIDZ010000002">
    <property type="protein sequence ID" value="MCT8971174.1"/>
    <property type="molecule type" value="Genomic_DNA"/>
</dbReference>
<name>A0AAW5QW89_9HYPH</name>
<feature type="transmembrane region" description="Helical" evidence="6">
    <location>
        <begin position="257"/>
        <end position="276"/>
    </location>
</feature>
<feature type="transmembrane region" description="Helical" evidence="6">
    <location>
        <begin position="133"/>
        <end position="156"/>
    </location>
</feature>
<keyword evidence="4 6" id="KW-1133">Transmembrane helix</keyword>
<proteinExistence type="inferred from homology"/>
<evidence type="ECO:0000256" key="3">
    <source>
        <dbReference type="ARBA" id="ARBA00022692"/>
    </source>
</evidence>
<dbReference type="PANTHER" id="PTHR21716">
    <property type="entry name" value="TRANSMEMBRANE PROTEIN"/>
    <property type="match status" value="1"/>
</dbReference>
<comment type="caution">
    <text evidence="7">The sequence shown here is derived from an EMBL/GenBank/DDBJ whole genome shotgun (WGS) entry which is preliminary data.</text>
</comment>
<keyword evidence="8" id="KW-1185">Reference proteome</keyword>
<dbReference type="InterPro" id="IPR002549">
    <property type="entry name" value="AI-2E-like"/>
</dbReference>
<dbReference type="RefSeq" id="WP_261614744.1">
    <property type="nucleotide sequence ID" value="NZ_JALIDZ010000002.1"/>
</dbReference>
<dbReference type="GO" id="GO:0055085">
    <property type="term" value="P:transmembrane transport"/>
    <property type="evidence" value="ECO:0007669"/>
    <property type="project" value="TreeGrafter"/>
</dbReference>
<accession>A0AAW5QW89</accession>
<keyword evidence="5 6" id="KW-0472">Membrane</keyword>
<dbReference type="AlphaFoldDB" id="A0AAW5QW89"/>
<protein>
    <submittedName>
        <fullName evidence="7">AI-2E family transporter</fullName>
    </submittedName>
</protein>
<dbReference type="Pfam" id="PF01594">
    <property type="entry name" value="AI-2E_transport"/>
    <property type="match status" value="1"/>
</dbReference>
<gene>
    <name evidence="7" type="ORF">MUB46_04800</name>
</gene>
<feature type="transmembrane region" description="Helical" evidence="6">
    <location>
        <begin position="223"/>
        <end position="250"/>
    </location>
</feature>